<dbReference type="Proteomes" id="UP000499080">
    <property type="component" value="Unassembled WGS sequence"/>
</dbReference>
<name>A0A4Y2M1A1_ARAVE</name>
<reference evidence="2 3" key="1">
    <citation type="journal article" date="2019" name="Sci. Rep.">
        <title>Orb-weaving spider Araneus ventricosus genome elucidates the spidroin gene catalogue.</title>
        <authorList>
            <person name="Kono N."/>
            <person name="Nakamura H."/>
            <person name="Ohtoshi R."/>
            <person name="Moran D.A.P."/>
            <person name="Shinohara A."/>
            <person name="Yoshida Y."/>
            <person name="Fujiwara M."/>
            <person name="Mori M."/>
            <person name="Tomita M."/>
            <person name="Arakawa K."/>
        </authorList>
    </citation>
    <scope>NUCLEOTIDE SEQUENCE [LARGE SCALE GENOMIC DNA]</scope>
</reference>
<organism evidence="2 3">
    <name type="scientific">Araneus ventricosus</name>
    <name type="common">Orbweaver spider</name>
    <name type="synonym">Epeira ventricosa</name>
    <dbReference type="NCBI Taxonomy" id="182803"/>
    <lineage>
        <taxon>Eukaryota</taxon>
        <taxon>Metazoa</taxon>
        <taxon>Ecdysozoa</taxon>
        <taxon>Arthropoda</taxon>
        <taxon>Chelicerata</taxon>
        <taxon>Arachnida</taxon>
        <taxon>Araneae</taxon>
        <taxon>Araneomorphae</taxon>
        <taxon>Entelegynae</taxon>
        <taxon>Araneoidea</taxon>
        <taxon>Araneidae</taxon>
        <taxon>Araneus</taxon>
    </lineage>
</organism>
<dbReference type="AlphaFoldDB" id="A0A4Y2M1A1"/>
<evidence type="ECO:0000256" key="1">
    <source>
        <dbReference type="SAM" id="MobiDB-lite"/>
    </source>
</evidence>
<keyword evidence="3" id="KW-1185">Reference proteome</keyword>
<accession>A0A4Y2M1A1</accession>
<sequence length="136" mass="15409">MKEDHWNCKRDKEKANFKKKANVFVEEAKKSLFGIAASKEEESPDPDFDEKQLATAEGQETVDLNDINDPNIIFHYFLPSTSQMRTRLPAIAMVCDRYNVSDRAAAAITSAVLQDFGIISEVDTSHVMDKNKVLRE</sequence>
<proteinExistence type="predicted"/>
<dbReference type="OrthoDB" id="8058698at2759"/>
<protein>
    <submittedName>
        <fullName evidence="2">Uncharacterized protein</fullName>
    </submittedName>
</protein>
<evidence type="ECO:0000313" key="3">
    <source>
        <dbReference type="Proteomes" id="UP000499080"/>
    </source>
</evidence>
<gene>
    <name evidence="2" type="ORF">AVEN_149934_1</name>
</gene>
<dbReference type="EMBL" id="BGPR01006581">
    <property type="protein sequence ID" value="GBN20203.1"/>
    <property type="molecule type" value="Genomic_DNA"/>
</dbReference>
<feature type="region of interest" description="Disordered" evidence="1">
    <location>
        <begin position="36"/>
        <end position="61"/>
    </location>
</feature>
<evidence type="ECO:0000313" key="2">
    <source>
        <dbReference type="EMBL" id="GBN20203.1"/>
    </source>
</evidence>
<comment type="caution">
    <text evidence="2">The sequence shown here is derived from an EMBL/GenBank/DDBJ whole genome shotgun (WGS) entry which is preliminary data.</text>
</comment>